<dbReference type="EMBL" id="LAYJ01000047">
    <property type="protein sequence ID" value="KKI51995.1"/>
    <property type="molecule type" value="Genomic_DNA"/>
</dbReference>
<dbReference type="InterPro" id="IPR036388">
    <property type="entry name" value="WH-like_DNA-bd_sf"/>
</dbReference>
<evidence type="ECO:0000259" key="5">
    <source>
        <dbReference type="PROSITE" id="PS50995"/>
    </source>
</evidence>
<dbReference type="GO" id="GO:0003700">
    <property type="term" value="F:DNA-binding transcription factor activity"/>
    <property type="evidence" value="ECO:0007669"/>
    <property type="project" value="InterPro"/>
</dbReference>
<dbReference type="PRINTS" id="PR00598">
    <property type="entry name" value="HTHMARR"/>
</dbReference>
<sequence length="188" mass="20863">MADPTRGQGRILAILKMQDGISTKDLSYLLGIRVSSLNELLAKLEKAGYVAREPSEADKRVMLVKLTEKGRSEQQREWTPGDIFSCLSAEEQSAFGGYLDRVIASLEEGFADEENDDERTWWMQGARERMGDEMFERLFSTMHGGHAPHGFDPRAGFMRGRGFGGFAPDGRADGRGTPPEAPDAPEHK</sequence>
<keyword evidence="7" id="KW-1185">Reference proteome</keyword>
<dbReference type="SMART" id="SM00347">
    <property type="entry name" value="HTH_MARR"/>
    <property type="match status" value="1"/>
</dbReference>
<keyword evidence="2" id="KW-0238">DNA-binding</keyword>
<dbReference type="GO" id="GO:0003677">
    <property type="term" value="F:DNA binding"/>
    <property type="evidence" value="ECO:0007669"/>
    <property type="project" value="UniProtKB-KW"/>
</dbReference>
<protein>
    <submittedName>
        <fullName evidence="6">MarR-family transcriptional regulator</fullName>
    </submittedName>
</protein>
<dbReference type="PANTHER" id="PTHR33164">
    <property type="entry name" value="TRANSCRIPTIONAL REGULATOR, MARR FAMILY"/>
    <property type="match status" value="1"/>
</dbReference>
<organism evidence="6 7">
    <name type="scientific">Christensenella hongkongensis</name>
    <dbReference type="NCBI Taxonomy" id="270498"/>
    <lineage>
        <taxon>Bacteria</taxon>
        <taxon>Bacillati</taxon>
        <taxon>Bacillota</taxon>
        <taxon>Clostridia</taxon>
        <taxon>Christensenellales</taxon>
        <taxon>Christensenellaceae</taxon>
        <taxon>Christensenella</taxon>
    </lineage>
</organism>
<dbReference type="AlphaFoldDB" id="A0A0M2NP74"/>
<dbReference type="PATRIC" id="fig|270498.16.peg.1445"/>
<evidence type="ECO:0000256" key="1">
    <source>
        <dbReference type="ARBA" id="ARBA00023015"/>
    </source>
</evidence>
<evidence type="ECO:0000256" key="2">
    <source>
        <dbReference type="ARBA" id="ARBA00023125"/>
    </source>
</evidence>
<reference evidence="6 7" key="1">
    <citation type="submission" date="2015-04" db="EMBL/GenBank/DDBJ databases">
        <title>Draft genome sequence of bacteremic isolate Catabacter hongkongensis type strain HKU16T.</title>
        <authorList>
            <person name="Lau S.K."/>
            <person name="Teng J.L."/>
            <person name="Huang Y."/>
            <person name="Curreem S.O."/>
            <person name="Tsui S.K."/>
            <person name="Woo P.C."/>
        </authorList>
    </citation>
    <scope>NUCLEOTIDE SEQUENCE [LARGE SCALE GENOMIC DNA]</scope>
    <source>
        <strain evidence="6 7">HKU16</strain>
    </source>
</reference>
<dbReference type="Pfam" id="PF01047">
    <property type="entry name" value="MarR"/>
    <property type="match status" value="1"/>
</dbReference>
<proteinExistence type="predicted"/>
<dbReference type="PROSITE" id="PS50995">
    <property type="entry name" value="HTH_MARR_2"/>
    <property type="match status" value="1"/>
</dbReference>
<keyword evidence="3" id="KW-0804">Transcription</keyword>
<dbReference type="InterPro" id="IPR011991">
    <property type="entry name" value="ArsR-like_HTH"/>
</dbReference>
<evidence type="ECO:0000313" key="6">
    <source>
        <dbReference type="EMBL" id="KKI51995.1"/>
    </source>
</evidence>
<dbReference type="InterPro" id="IPR039422">
    <property type="entry name" value="MarR/SlyA-like"/>
</dbReference>
<keyword evidence="1" id="KW-0805">Transcription regulation</keyword>
<dbReference type="PROSITE" id="PS01117">
    <property type="entry name" value="HTH_MARR_1"/>
    <property type="match status" value="1"/>
</dbReference>
<dbReference type="InterPro" id="IPR000835">
    <property type="entry name" value="HTH_MarR-typ"/>
</dbReference>
<dbReference type="CDD" id="cd00090">
    <property type="entry name" value="HTH_ARSR"/>
    <property type="match status" value="1"/>
</dbReference>
<dbReference type="Gene3D" id="1.10.10.10">
    <property type="entry name" value="Winged helix-like DNA-binding domain superfamily/Winged helix DNA-binding domain"/>
    <property type="match status" value="1"/>
</dbReference>
<accession>A0A0M2NP74</accession>
<dbReference type="STRING" id="270498.CHK_0512"/>
<comment type="caution">
    <text evidence="6">The sequence shown here is derived from an EMBL/GenBank/DDBJ whole genome shotgun (WGS) entry which is preliminary data.</text>
</comment>
<evidence type="ECO:0000256" key="3">
    <source>
        <dbReference type="ARBA" id="ARBA00023163"/>
    </source>
</evidence>
<name>A0A0M2NP74_9FIRM</name>
<dbReference type="Proteomes" id="UP000034076">
    <property type="component" value="Unassembled WGS sequence"/>
</dbReference>
<dbReference type="InterPro" id="IPR036390">
    <property type="entry name" value="WH_DNA-bd_sf"/>
</dbReference>
<feature type="region of interest" description="Disordered" evidence="4">
    <location>
        <begin position="162"/>
        <end position="188"/>
    </location>
</feature>
<dbReference type="SUPFAM" id="SSF46785">
    <property type="entry name" value="Winged helix' DNA-binding domain"/>
    <property type="match status" value="1"/>
</dbReference>
<evidence type="ECO:0000256" key="4">
    <source>
        <dbReference type="SAM" id="MobiDB-lite"/>
    </source>
</evidence>
<dbReference type="PANTHER" id="PTHR33164:SF43">
    <property type="entry name" value="HTH-TYPE TRANSCRIPTIONAL REPRESSOR YETL"/>
    <property type="match status" value="1"/>
</dbReference>
<dbReference type="GO" id="GO:0006950">
    <property type="term" value="P:response to stress"/>
    <property type="evidence" value="ECO:0007669"/>
    <property type="project" value="TreeGrafter"/>
</dbReference>
<gene>
    <name evidence="6" type="ORF">CHK_0512</name>
</gene>
<evidence type="ECO:0000313" key="7">
    <source>
        <dbReference type="Proteomes" id="UP000034076"/>
    </source>
</evidence>
<dbReference type="InterPro" id="IPR023187">
    <property type="entry name" value="Tscrpt_reg_MarR-type_CS"/>
</dbReference>
<feature type="domain" description="HTH marR-type" evidence="5">
    <location>
        <begin position="1"/>
        <end position="104"/>
    </location>
</feature>